<dbReference type="AlphaFoldDB" id="S8D3E3"/>
<reference evidence="1 2" key="1">
    <citation type="journal article" date="2013" name="BMC Genomics">
        <title>The miniature genome of a carnivorous plant Genlisea aurea contains a low number of genes and short non-coding sequences.</title>
        <authorList>
            <person name="Leushkin E.V."/>
            <person name="Sutormin R.A."/>
            <person name="Nabieva E.R."/>
            <person name="Penin A.A."/>
            <person name="Kondrashov A.S."/>
            <person name="Logacheva M.D."/>
        </authorList>
    </citation>
    <scope>NUCLEOTIDE SEQUENCE [LARGE SCALE GENOMIC DNA]</scope>
</reference>
<evidence type="ECO:0000313" key="1">
    <source>
        <dbReference type="EMBL" id="EPS73865.1"/>
    </source>
</evidence>
<gene>
    <name evidence="1" type="ORF">M569_00893</name>
</gene>
<dbReference type="PANTHER" id="PTHR33148">
    <property type="entry name" value="PLASTID MOVEMENT IMPAIRED PROTEIN-RELATED"/>
    <property type="match status" value="1"/>
</dbReference>
<feature type="non-terminal residue" evidence="1">
    <location>
        <position position="1"/>
    </location>
</feature>
<dbReference type="EMBL" id="AUSU01000267">
    <property type="protein sequence ID" value="EPS73865.1"/>
    <property type="molecule type" value="Genomic_DNA"/>
</dbReference>
<keyword evidence="2" id="KW-1185">Reference proteome</keyword>
<accession>S8D3E3</accession>
<organism evidence="1 2">
    <name type="scientific">Genlisea aurea</name>
    <dbReference type="NCBI Taxonomy" id="192259"/>
    <lineage>
        <taxon>Eukaryota</taxon>
        <taxon>Viridiplantae</taxon>
        <taxon>Streptophyta</taxon>
        <taxon>Embryophyta</taxon>
        <taxon>Tracheophyta</taxon>
        <taxon>Spermatophyta</taxon>
        <taxon>Magnoliopsida</taxon>
        <taxon>eudicotyledons</taxon>
        <taxon>Gunneridae</taxon>
        <taxon>Pentapetalae</taxon>
        <taxon>asterids</taxon>
        <taxon>lamiids</taxon>
        <taxon>Lamiales</taxon>
        <taxon>Lentibulariaceae</taxon>
        <taxon>Genlisea</taxon>
    </lineage>
</organism>
<evidence type="ECO:0000313" key="2">
    <source>
        <dbReference type="Proteomes" id="UP000015453"/>
    </source>
</evidence>
<dbReference type="InterPro" id="IPR025322">
    <property type="entry name" value="PADRE_dom"/>
</dbReference>
<comment type="caution">
    <text evidence="1">The sequence shown here is derived from an EMBL/GenBank/DDBJ whole genome shotgun (WGS) entry which is preliminary data.</text>
</comment>
<dbReference type="PANTHER" id="PTHR33148:SF48">
    <property type="entry name" value="DUF4228 DOMAIN PROTEIN"/>
    <property type="match status" value="1"/>
</dbReference>
<dbReference type="OrthoDB" id="1406886at2759"/>
<name>S8D3E3_9LAMI</name>
<protein>
    <submittedName>
        <fullName evidence="1">Uncharacterized protein</fullName>
    </submittedName>
</protein>
<proteinExistence type="predicted"/>
<feature type="non-terminal residue" evidence="1">
    <location>
        <position position="171"/>
    </location>
</feature>
<dbReference type="Pfam" id="PF14009">
    <property type="entry name" value="PADRE"/>
    <property type="match status" value="1"/>
</dbReference>
<dbReference type="Proteomes" id="UP000015453">
    <property type="component" value="Unassembled WGS sequence"/>
</dbReference>
<sequence length="171" mass="18618">DRKSLVRVATGHGGVMEFRAPIAVESITDEFPGQGIFRTNDLFWKPLPNTEVLAAGELYHLLPLPDVAGETGAKGGHARSLSAPLPHKSSLYRMSFQGRWLEKRSAAEETAARGMWKVKLVICPEQLLEILAEEGKTEKLIDSVRTVVKCGSGLDATAFSDQWSLGGSSRN</sequence>